<comment type="caution">
    <text evidence="2">The sequence shown here is derived from an EMBL/GenBank/DDBJ whole genome shotgun (WGS) entry which is preliminary data.</text>
</comment>
<evidence type="ECO:0000313" key="2">
    <source>
        <dbReference type="EMBL" id="RKR75974.1"/>
    </source>
</evidence>
<dbReference type="RefSeq" id="WP_121370841.1">
    <property type="nucleotide sequence ID" value="NZ_RBKS01000001.1"/>
</dbReference>
<accession>A0A495IIZ9</accession>
<dbReference type="Gene3D" id="3.30.70.100">
    <property type="match status" value="1"/>
</dbReference>
<organism evidence="2 3">
    <name type="scientific">Frondihabitans australicus</name>
    <dbReference type="NCBI Taxonomy" id="386892"/>
    <lineage>
        <taxon>Bacteria</taxon>
        <taxon>Bacillati</taxon>
        <taxon>Actinomycetota</taxon>
        <taxon>Actinomycetes</taxon>
        <taxon>Micrococcales</taxon>
        <taxon>Microbacteriaceae</taxon>
        <taxon>Frondihabitans</taxon>
    </lineage>
</organism>
<dbReference type="PROSITE" id="PS51502">
    <property type="entry name" value="S_R_A_B_BARREL"/>
    <property type="match status" value="1"/>
</dbReference>
<feature type="domain" description="Stress-response A/B barrel" evidence="1">
    <location>
        <begin position="29"/>
        <end position="138"/>
    </location>
</feature>
<evidence type="ECO:0000259" key="1">
    <source>
        <dbReference type="PROSITE" id="PS51502"/>
    </source>
</evidence>
<dbReference type="Proteomes" id="UP000280008">
    <property type="component" value="Unassembled WGS sequence"/>
</dbReference>
<dbReference type="Pfam" id="PF07876">
    <property type="entry name" value="Dabb"/>
    <property type="match status" value="1"/>
</dbReference>
<dbReference type="EMBL" id="RBKS01000001">
    <property type="protein sequence ID" value="RKR75974.1"/>
    <property type="molecule type" value="Genomic_DNA"/>
</dbReference>
<dbReference type="SMART" id="SM00886">
    <property type="entry name" value="Dabb"/>
    <property type="match status" value="1"/>
</dbReference>
<gene>
    <name evidence="2" type="ORF">C8E83_3138</name>
</gene>
<evidence type="ECO:0000313" key="3">
    <source>
        <dbReference type="Proteomes" id="UP000280008"/>
    </source>
</evidence>
<dbReference type="InterPro" id="IPR011008">
    <property type="entry name" value="Dimeric_a/b-barrel"/>
</dbReference>
<dbReference type="AlphaFoldDB" id="A0A495IIZ9"/>
<dbReference type="InterPro" id="IPR013097">
    <property type="entry name" value="Dabb"/>
</dbReference>
<reference evidence="2 3" key="1">
    <citation type="submission" date="2018-10" db="EMBL/GenBank/DDBJ databases">
        <title>Sequencing the genomes of 1000 actinobacteria strains.</title>
        <authorList>
            <person name="Klenk H.-P."/>
        </authorList>
    </citation>
    <scope>NUCLEOTIDE SEQUENCE [LARGE SCALE GENOMIC DNA]</scope>
    <source>
        <strain evidence="2 3">DSM 17894</strain>
    </source>
</reference>
<proteinExistence type="predicted"/>
<name>A0A495IIZ9_9MICO</name>
<dbReference type="SUPFAM" id="SSF54909">
    <property type="entry name" value="Dimeric alpha+beta barrel"/>
    <property type="match status" value="1"/>
</dbReference>
<keyword evidence="3" id="KW-1185">Reference proteome</keyword>
<protein>
    <submittedName>
        <fullName evidence="2">Stress responsive alpha/beta barrel protein</fullName>
    </submittedName>
</protein>
<sequence>MTTVSLTTRNLTGTEAAEVTARDYRPGLVRHVVLFRFREGVDQAAQEQAEARFRALADAPRHDGAPYVVSIVAGPQTSPEDTDHVVDLGFIVTFASEGDRNYYVGQPVVTDPAYFCAAHDAYKAFVGPLLDDVIVFDLIDPADR</sequence>
<dbReference type="OrthoDB" id="7282220at2"/>